<organism evidence="1 2">
    <name type="scientific">Plasmodium falciparum UGT5.1</name>
    <dbReference type="NCBI Taxonomy" id="1237627"/>
    <lineage>
        <taxon>Eukaryota</taxon>
        <taxon>Sar</taxon>
        <taxon>Alveolata</taxon>
        <taxon>Apicomplexa</taxon>
        <taxon>Aconoidasida</taxon>
        <taxon>Haemosporida</taxon>
        <taxon>Plasmodiidae</taxon>
        <taxon>Plasmodium</taxon>
        <taxon>Plasmodium (Laverania)</taxon>
    </lineage>
</organism>
<sequence length="154" mass="18479">MLKYLYFYSLCHHGITQKMIIFKVCGINSKNHIIEENILQDFPYEDNIIQDFTYEENILQDFPYEENIIQDFPYEDNIIINNSRDDYLIEEGINENSFVTVDLNNSMINETNDVDNEKDKVKMIIYSYIKKMDSCKKDISHKKFGKCRDEEDER</sequence>
<gene>
    <name evidence="1" type="ORF">C923_00449</name>
</gene>
<proteinExistence type="predicted"/>
<dbReference type="EMBL" id="KE124402">
    <property type="protein sequence ID" value="EWC78841.1"/>
    <property type="molecule type" value="Genomic_DNA"/>
</dbReference>
<dbReference type="AlphaFoldDB" id="W7K4C6"/>
<name>W7K4C6_PLAFA</name>
<protein>
    <submittedName>
        <fullName evidence="1">Uncharacterized protein</fullName>
    </submittedName>
</protein>
<dbReference type="Proteomes" id="UP000030697">
    <property type="component" value="Unassembled WGS sequence"/>
</dbReference>
<evidence type="ECO:0000313" key="1">
    <source>
        <dbReference type="EMBL" id="EWC78841.1"/>
    </source>
</evidence>
<reference evidence="1 2" key="1">
    <citation type="submission" date="2013-02" db="EMBL/GenBank/DDBJ databases">
        <title>The Genome Sequence of Plasmodium falciparum UGT5.1.</title>
        <authorList>
            <consortium name="The Broad Institute Genome Sequencing Platform"/>
            <consortium name="The Broad Institute Genome Sequencing Center for Infectious Disease"/>
            <person name="Neafsey D."/>
            <person name="Cheeseman I."/>
            <person name="Volkman S."/>
            <person name="Adams J."/>
            <person name="Walker B."/>
            <person name="Young S.K."/>
            <person name="Zeng Q."/>
            <person name="Gargeya S."/>
            <person name="Fitzgerald M."/>
            <person name="Haas B."/>
            <person name="Abouelleil A."/>
            <person name="Alvarado L."/>
            <person name="Arachchi H.M."/>
            <person name="Berlin A.M."/>
            <person name="Chapman S.B."/>
            <person name="Dewar J."/>
            <person name="Goldberg J."/>
            <person name="Griggs A."/>
            <person name="Gujja S."/>
            <person name="Hansen M."/>
            <person name="Howarth C."/>
            <person name="Imamovic A."/>
            <person name="Larimer J."/>
            <person name="McCowan C."/>
            <person name="Murphy C."/>
            <person name="Neiman D."/>
            <person name="Pearson M."/>
            <person name="Priest M."/>
            <person name="Roberts A."/>
            <person name="Saif S."/>
            <person name="Shea T."/>
            <person name="Sisk P."/>
            <person name="Sykes S."/>
            <person name="Wortman J."/>
            <person name="Nusbaum C."/>
            <person name="Birren B."/>
        </authorList>
    </citation>
    <scope>NUCLEOTIDE SEQUENCE [LARGE SCALE GENOMIC DNA]</scope>
    <source>
        <strain evidence="1 2">UGT5.1</strain>
    </source>
</reference>
<evidence type="ECO:0000313" key="2">
    <source>
        <dbReference type="Proteomes" id="UP000030697"/>
    </source>
</evidence>
<accession>W7K4C6</accession>